<protein>
    <submittedName>
        <fullName evidence="1">Uncharacterized protein</fullName>
    </submittedName>
</protein>
<keyword evidence="2" id="KW-1185">Reference proteome</keyword>
<comment type="caution">
    <text evidence="1">The sequence shown here is derived from an EMBL/GenBank/DDBJ whole genome shotgun (WGS) entry which is preliminary data.</text>
</comment>
<reference evidence="1" key="2">
    <citation type="submission" date="2020-11" db="EMBL/GenBank/DDBJ databases">
        <authorList>
            <person name="McCartney M.A."/>
            <person name="Auch B."/>
            <person name="Kono T."/>
            <person name="Mallez S."/>
            <person name="Becker A."/>
            <person name="Gohl D.M."/>
            <person name="Silverstein K.A.T."/>
            <person name="Koren S."/>
            <person name="Bechman K.B."/>
            <person name="Herman A."/>
            <person name="Abrahante J.E."/>
            <person name="Garbe J."/>
        </authorList>
    </citation>
    <scope>NUCLEOTIDE SEQUENCE</scope>
    <source>
        <strain evidence="1">Duluth1</strain>
        <tissue evidence="1">Whole animal</tissue>
    </source>
</reference>
<sequence length="56" mass="6266">MDWFEEMIFGSVHLLIPRTQKLESLCPMFKSMAGSCHILQPCTSMEAGKGTTLAVY</sequence>
<dbReference type="AlphaFoldDB" id="A0A9D4DAT3"/>
<proteinExistence type="predicted"/>
<dbReference type="Proteomes" id="UP000828390">
    <property type="component" value="Unassembled WGS sequence"/>
</dbReference>
<name>A0A9D4DAT3_DREPO</name>
<accession>A0A9D4DAT3</accession>
<reference evidence="1" key="1">
    <citation type="journal article" date="2019" name="bioRxiv">
        <title>The Genome of the Zebra Mussel, Dreissena polymorpha: A Resource for Invasive Species Research.</title>
        <authorList>
            <person name="McCartney M.A."/>
            <person name="Auch B."/>
            <person name="Kono T."/>
            <person name="Mallez S."/>
            <person name="Zhang Y."/>
            <person name="Obille A."/>
            <person name="Becker A."/>
            <person name="Abrahante J.E."/>
            <person name="Garbe J."/>
            <person name="Badalamenti J.P."/>
            <person name="Herman A."/>
            <person name="Mangelson H."/>
            <person name="Liachko I."/>
            <person name="Sullivan S."/>
            <person name="Sone E.D."/>
            <person name="Koren S."/>
            <person name="Silverstein K.A.T."/>
            <person name="Beckman K.B."/>
            <person name="Gohl D.M."/>
        </authorList>
    </citation>
    <scope>NUCLEOTIDE SEQUENCE</scope>
    <source>
        <strain evidence="1">Duluth1</strain>
        <tissue evidence="1">Whole animal</tissue>
    </source>
</reference>
<gene>
    <name evidence="1" type="ORF">DPMN_049123</name>
</gene>
<evidence type="ECO:0000313" key="2">
    <source>
        <dbReference type="Proteomes" id="UP000828390"/>
    </source>
</evidence>
<organism evidence="1 2">
    <name type="scientific">Dreissena polymorpha</name>
    <name type="common">Zebra mussel</name>
    <name type="synonym">Mytilus polymorpha</name>
    <dbReference type="NCBI Taxonomy" id="45954"/>
    <lineage>
        <taxon>Eukaryota</taxon>
        <taxon>Metazoa</taxon>
        <taxon>Spiralia</taxon>
        <taxon>Lophotrochozoa</taxon>
        <taxon>Mollusca</taxon>
        <taxon>Bivalvia</taxon>
        <taxon>Autobranchia</taxon>
        <taxon>Heteroconchia</taxon>
        <taxon>Euheterodonta</taxon>
        <taxon>Imparidentia</taxon>
        <taxon>Neoheterodontei</taxon>
        <taxon>Myida</taxon>
        <taxon>Dreissenoidea</taxon>
        <taxon>Dreissenidae</taxon>
        <taxon>Dreissena</taxon>
    </lineage>
</organism>
<dbReference type="EMBL" id="JAIWYP010000011">
    <property type="protein sequence ID" value="KAH3742381.1"/>
    <property type="molecule type" value="Genomic_DNA"/>
</dbReference>
<evidence type="ECO:0000313" key="1">
    <source>
        <dbReference type="EMBL" id="KAH3742381.1"/>
    </source>
</evidence>